<feature type="compositionally biased region" description="Polar residues" evidence="1">
    <location>
        <begin position="9"/>
        <end position="32"/>
    </location>
</feature>
<evidence type="ECO:0000256" key="1">
    <source>
        <dbReference type="SAM" id="MobiDB-lite"/>
    </source>
</evidence>
<dbReference type="Proteomes" id="UP001234989">
    <property type="component" value="Chromosome 2"/>
</dbReference>
<sequence length="85" mass="9492">MDEILHRTSCGSHGSVASSVAEVETQQPPTQGNYIANGKIKNIMLNHMTFVFMRVEFVEHTGGGYVEKPLNHILIDGEQIKQDCY</sequence>
<evidence type="ECO:0000313" key="3">
    <source>
        <dbReference type="Proteomes" id="UP001234989"/>
    </source>
</evidence>
<evidence type="ECO:0000313" key="2">
    <source>
        <dbReference type="EMBL" id="WMV13733.1"/>
    </source>
</evidence>
<proteinExistence type="predicted"/>
<protein>
    <submittedName>
        <fullName evidence="2">Uncharacterized protein</fullName>
    </submittedName>
</protein>
<keyword evidence="3" id="KW-1185">Reference proteome</keyword>
<accession>A0AAF0TER3</accession>
<name>A0AAF0TER3_SOLVR</name>
<dbReference type="AlphaFoldDB" id="A0AAF0TER3"/>
<dbReference type="EMBL" id="CP133613">
    <property type="protein sequence ID" value="WMV13733.1"/>
    <property type="molecule type" value="Genomic_DNA"/>
</dbReference>
<reference evidence="2" key="1">
    <citation type="submission" date="2023-08" db="EMBL/GenBank/DDBJ databases">
        <title>A de novo genome assembly of Solanum verrucosum Schlechtendal, a Mexican diploid species geographically isolated from the other diploid A-genome species in potato relatives.</title>
        <authorList>
            <person name="Hosaka K."/>
        </authorList>
    </citation>
    <scope>NUCLEOTIDE SEQUENCE</scope>
    <source>
        <tissue evidence="2">Young leaves</tissue>
    </source>
</reference>
<gene>
    <name evidence="2" type="ORF">MTR67_007118</name>
</gene>
<organism evidence="2 3">
    <name type="scientific">Solanum verrucosum</name>
    <dbReference type="NCBI Taxonomy" id="315347"/>
    <lineage>
        <taxon>Eukaryota</taxon>
        <taxon>Viridiplantae</taxon>
        <taxon>Streptophyta</taxon>
        <taxon>Embryophyta</taxon>
        <taxon>Tracheophyta</taxon>
        <taxon>Spermatophyta</taxon>
        <taxon>Magnoliopsida</taxon>
        <taxon>eudicotyledons</taxon>
        <taxon>Gunneridae</taxon>
        <taxon>Pentapetalae</taxon>
        <taxon>asterids</taxon>
        <taxon>lamiids</taxon>
        <taxon>Solanales</taxon>
        <taxon>Solanaceae</taxon>
        <taxon>Solanoideae</taxon>
        <taxon>Solaneae</taxon>
        <taxon>Solanum</taxon>
    </lineage>
</organism>
<feature type="region of interest" description="Disordered" evidence="1">
    <location>
        <begin position="1"/>
        <end position="32"/>
    </location>
</feature>